<gene>
    <name evidence="4" type="ORF">ACFOUW_38115</name>
</gene>
<proteinExistence type="predicted"/>
<dbReference type="InterPro" id="IPR050832">
    <property type="entry name" value="Bact_Acetyltransf"/>
</dbReference>
<evidence type="ECO:0000313" key="4">
    <source>
        <dbReference type="EMBL" id="MFC3766696.1"/>
    </source>
</evidence>
<accession>A0ABV7YNC0</accession>
<dbReference type="GO" id="GO:0016746">
    <property type="term" value="F:acyltransferase activity"/>
    <property type="evidence" value="ECO:0007669"/>
    <property type="project" value="UniProtKB-KW"/>
</dbReference>
<keyword evidence="5" id="KW-1185">Reference proteome</keyword>
<dbReference type="EC" id="2.3.-.-" evidence="4"/>
<dbReference type="Pfam" id="PF00583">
    <property type="entry name" value="Acetyltransf_1"/>
    <property type="match status" value="1"/>
</dbReference>
<dbReference type="InterPro" id="IPR016181">
    <property type="entry name" value="Acyl_CoA_acyltransferase"/>
</dbReference>
<dbReference type="Proteomes" id="UP001595699">
    <property type="component" value="Unassembled WGS sequence"/>
</dbReference>
<reference evidence="5" key="1">
    <citation type="journal article" date="2019" name="Int. J. Syst. Evol. Microbiol.">
        <title>The Global Catalogue of Microorganisms (GCM) 10K type strain sequencing project: providing services to taxonomists for standard genome sequencing and annotation.</title>
        <authorList>
            <consortium name="The Broad Institute Genomics Platform"/>
            <consortium name="The Broad Institute Genome Sequencing Center for Infectious Disease"/>
            <person name="Wu L."/>
            <person name="Ma J."/>
        </authorList>
    </citation>
    <scope>NUCLEOTIDE SEQUENCE [LARGE SCALE GENOMIC DNA]</scope>
    <source>
        <strain evidence="5">CGMCC 4.7241</strain>
    </source>
</reference>
<evidence type="ECO:0000259" key="3">
    <source>
        <dbReference type="PROSITE" id="PS51186"/>
    </source>
</evidence>
<keyword evidence="1 4" id="KW-0808">Transferase</keyword>
<dbReference type="SUPFAM" id="SSF55729">
    <property type="entry name" value="Acyl-CoA N-acyltransferases (Nat)"/>
    <property type="match status" value="1"/>
</dbReference>
<comment type="caution">
    <text evidence="4">The sequence shown here is derived from an EMBL/GenBank/DDBJ whole genome shotgun (WGS) entry which is preliminary data.</text>
</comment>
<dbReference type="RefSeq" id="WP_205118309.1">
    <property type="nucleotide sequence ID" value="NZ_JAFBCM010000001.1"/>
</dbReference>
<dbReference type="PANTHER" id="PTHR43877">
    <property type="entry name" value="AMINOALKYLPHOSPHONATE N-ACETYLTRANSFERASE-RELATED-RELATED"/>
    <property type="match status" value="1"/>
</dbReference>
<dbReference type="PROSITE" id="PS51186">
    <property type="entry name" value="GNAT"/>
    <property type="match status" value="1"/>
</dbReference>
<name>A0ABV7YNC0_9ACTN</name>
<dbReference type="EMBL" id="JBHRZH010000056">
    <property type="protein sequence ID" value="MFC3766696.1"/>
    <property type="molecule type" value="Genomic_DNA"/>
</dbReference>
<sequence length="151" mass="16933">MTAIEFRAGTLADVEAVTALVDAAYRHYIPRIGMTPRPMRADYDQVLRERNVVLAEREGELIGVLVMLEDPDEFVVENVAVHPDHHGRGLGGALLTLAETTAREAGHTEIRLYTHEKMTENRAIYAHRGYVEYEPKEPLAPVVVHLRKPLG</sequence>
<dbReference type="CDD" id="cd04301">
    <property type="entry name" value="NAT_SF"/>
    <property type="match status" value="1"/>
</dbReference>
<dbReference type="Gene3D" id="3.40.630.30">
    <property type="match status" value="1"/>
</dbReference>
<protein>
    <submittedName>
        <fullName evidence="4">GNAT family N-acetyltransferase</fullName>
        <ecNumber evidence="4">2.3.-.-</ecNumber>
    </submittedName>
</protein>
<evidence type="ECO:0000313" key="5">
    <source>
        <dbReference type="Proteomes" id="UP001595699"/>
    </source>
</evidence>
<evidence type="ECO:0000256" key="1">
    <source>
        <dbReference type="ARBA" id="ARBA00022679"/>
    </source>
</evidence>
<keyword evidence="2 4" id="KW-0012">Acyltransferase</keyword>
<dbReference type="InterPro" id="IPR000182">
    <property type="entry name" value="GNAT_dom"/>
</dbReference>
<feature type="domain" description="N-acetyltransferase" evidence="3">
    <location>
        <begin position="4"/>
        <end position="151"/>
    </location>
</feature>
<evidence type="ECO:0000256" key="2">
    <source>
        <dbReference type="ARBA" id="ARBA00023315"/>
    </source>
</evidence>
<organism evidence="4 5">
    <name type="scientific">Tenggerimyces flavus</name>
    <dbReference type="NCBI Taxonomy" id="1708749"/>
    <lineage>
        <taxon>Bacteria</taxon>
        <taxon>Bacillati</taxon>
        <taxon>Actinomycetota</taxon>
        <taxon>Actinomycetes</taxon>
        <taxon>Propionibacteriales</taxon>
        <taxon>Nocardioidaceae</taxon>
        <taxon>Tenggerimyces</taxon>
    </lineage>
</organism>